<dbReference type="Proteomes" id="UP001589734">
    <property type="component" value="Unassembled WGS sequence"/>
</dbReference>
<dbReference type="EMBL" id="JBHLYW010000009">
    <property type="protein sequence ID" value="MFC0077977.1"/>
    <property type="molecule type" value="Genomic_DNA"/>
</dbReference>
<organism evidence="1 2">
    <name type="scientific">Flavobacterium procerum</name>
    <dbReference type="NCBI Taxonomy" id="1455569"/>
    <lineage>
        <taxon>Bacteria</taxon>
        <taxon>Pseudomonadati</taxon>
        <taxon>Bacteroidota</taxon>
        <taxon>Flavobacteriia</taxon>
        <taxon>Flavobacteriales</taxon>
        <taxon>Flavobacteriaceae</taxon>
        <taxon>Flavobacterium</taxon>
    </lineage>
</organism>
<evidence type="ECO:0000313" key="1">
    <source>
        <dbReference type="EMBL" id="MFC0077977.1"/>
    </source>
</evidence>
<reference evidence="1 2" key="1">
    <citation type="submission" date="2024-09" db="EMBL/GenBank/DDBJ databases">
        <authorList>
            <person name="Sun Q."/>
            <person name="Mori K."/>
        </authorList>
    </citation>
    <scope>NUCLEOTIDE SEQUENCE [LARGE SCALE GENOMIC DNA]</scope>
    <source>
        <strain evidence="1 2">CGMCC 1.12926</strain>
    </source>
</reference>
<gene>
    <name evidence="1" type="ORF">ACFFLS_13080</name>
</gene>
<name>A0ABV6BRA7_9FLAO</name>
<accession>A0ABV6BRA7</accession>
<keyword evidence="2" id="KW-1185">Reference proteome</keyword>
<sequence length="306" mass="36013">MGFFDIFKKKKGFDLPSMYKGIVNRDQYNLIMQTAIQYHQEKSFTITKIDEGEIVIEDNGDKEHRYLDNLVRNLASYDPEDWKNAIYEHFDKLKYNSAAFDYLYKDFSYAAQFLRVLVKGPTFNFPAELGEYISRVDFPETNTFLILEFEGQFHYVRKEDILEWEKTEEELFEIALDNIPENEIETNEYDLNDQFKLFIFFSGDYAASYILNLKEKADYVIGNYGTLLAIPTKGTVYTHPIEKGNILELITILGPTIAKFYNEDPGNITLNYYWYYNDKFEVFPIGQDSDGYFISLPENLHKLLNN</sequence>
<protein>
    <submittedName>
        <fullName evidence="1">Uncharacterized protein</fullName>
    </submittedName>
</protein>
<evidence type="ECO:0000313" key="2">
    <source>
        <dbReference type="Proteomes" id="UP001589734"/>
    </source>
</evidence>
<proteinExistence type="predicted"/>
<dbReference type="RefSeq" id="WP_379682022.1">
    <property type="nucleotide sequence ID" value="NZ_JBHLYW010000009.1"/>
</dbReference>
<comment type="caution">
    <text evidence="1">The sequence shown here is derived from an EMBL/GenBank/DDBJ whole genome shotgun (WGS) entry which is preliminary data.</text>
</comment>